<keyword evidence="3" id="KW-1185">Reference proteome</keyword>
<gene>
    <name evidence="2" type="ORF">D9611_008360</name>
</gene>
<dbReference type="Proteomes" id="UP000541558">
    <property type="component" value="Unassembled WGS sequence"/>
</dbReference>
<reference evidence="2 3" key="1">
    <citation type="journal article" date="2020" name="ISME J.">
        <title>Uncovering the hidden diversity of litter-decomposition mechanisms in mushroom-forming fungi.</title>
        <authorList>
            <person name="Floudas D."/>
            <person name="Bentzer J."/>
            <person name="Ahren D."/>
            <person name="Johansson T."/>
            <person name="Persson P."/>
            <person name="Tunlid A."/>
        </authorList>
    </citation>
    <scope>NUCLEOTIDE SEQUENCE [LARGE SCALE GENOMIC DNA]</scope>
    <source>
        <strain evidence="2 3">CBS 175.51</strain>
    </source>
</reference>
<proteinExistence type="predicted"/>
<accession>A0A8H5BIJ4</accession>
<comment type="caution">
    <text evidence="2">The sequence shown here is derived from an EMBL/GenBank/DDBJ whole genome shotgun (WGS) entry which is preliminary data.</text>
</comment>
<name>A0A8H5BIJ4_9AGAR</name>
<organism evidence="2 3">
    <name type="scientific">Ephemerocybe angulata</name>
    <dbReference type="NCBI Taxonomy" id="980116"/>
    <lineage>
        <taxon>Eukaryota</taxon>
        <taxon>Fungi</taxon>
        <taxon>Dikarya</taxon>
        <taxon>Basidiomycota</taxon>
        <taxon>Agaricomycotina</taxon>
        <taxon>Agaricomycetes</taxon>
        <taxon>Agaricomycetidae</taxon>
        <taxon>Agaricales</taxon>
        <taxon>Agaricineae</taxon>
        <taxon>Psathyrellaceae</taxon>
        <taxon>Ephemerocybe</taxon>
    </lineage>
</organism>
<dbReference type="EMBL" id="JAACJK010000165">
    <property type="protein sequence ID" value="KAF5324049.1"/>
    <property type="molecule type" value="Genomic_DNA"/>
</dbReference>
<sequence length="201" mass="21927">MEMAHFPIVTGLTLIGFDELDRFIKKKPLDSPAEAPIPIVTGFPLIGFDELDRFYEEEASSDVKTPVPSPASSSDCTVTNSPSSSSPSASVPGIDDPYEFDGETALGIVFFYMRAKRIHAETKTQVAENNLKEAQDSYDDLLHVYQQSTRILSPSAQIGLRCLLSAERHFNKLSKSGCVNLLPVPVMAHPVQLIVLAPSSC</sequence>
<dbReference type="AlphaFoldDB" id="A0A8H5BIJ4"/>
<evidence type="ECO:0000256" key="1">
    <source>
        <dbReference type="SAM" id="MobiDB-lite"/>
    </source>
</evidence>
<evidence type="ECO:0000313" key="3">
    <source>
        <dbReference type="Proteomes" id="UP000541558"/>
    </source>
</evidence>
<feature type="region of interest" description="Disordered" evidence="1">
    <location>
        <begin position="59"/>
        <end position="94"/>
    </location>
</feature>
<evidence type="ECO:0000313" key="2">
    <source>
        <dbReference type="EMBL" id="KAF5324049.1"/>
    </source>
</evidence>
<feature type="compositionally biased region" description="Low complexity" evidence="1">
    <location>
        <begin position="72"/>
        <end position="91"/>
    </location>
</feature>
<protein>
    <submittedName>
        <fullName evidence="2">Uncharacterized protein</fullName>
    </submittedName>
</protein>